<evidence type="ECO:0000313" key="2">
    <source>
        <dbReference type="EMBL" id="PON54876.1"/>
    </source>
</evidence>
<dbReference type="EMBL" id="JXTB01000189">
    <property type="protein sequence ID" value="PON54876.1"/>
    <property type="molecule type" value="Genomic_DNA"/>
</dbReference>
<name>A0A2P5C1I3_PARAD</name>
<organism evidence="2 3">
    <name type="scientific">Parasponia andersonii</name>
    <name type="common">Sponia andersonii</name>
    <dbReference type="NCBI Taxonomy" id="3476"/>
    <lineage>
        <taxon>Eukaryota</taxon>
        <taxon>Viridiplantae</taxon>
        <taxon>Streptophyta</taxon>
        <taxon>Embryophyta</taxon>
        <taxon>Tracheophyta</taxon>
        <taxon>Spermatophyta</taxon>
        <taxon>Magnoliopsida</taxon>
        <taxon>eudicotyledons</taxon>
        <taxon>Gunneridae</taxon>
        <taxon>Pentapetalae</taxon>
        <taxon>rosids</taxon>
        <taxon>fabids</taxon>
        <taxon>Rosales</taxon>
        <taxon>Cannabaceae</taxon>
        <taxon>Parasponia</taxon>
    </lineage>
</organism>
<keyword evidence="1" id="KW-0732">Signal</keyword>
<dbReference type="AlphaFoldDB" id="A0A2P5C1I3"/>
<sequence length="105" mass="11796">MAESGSTKIRAMISRLVLVVLFIIQIRVQANYNSPSLSLPLSQPLPPTSSNGIQDIFSHDPKHMYPKFRKSPSLTHEACILDCITKDCLKVSKIPHHLDIWTLCI</sequence>
<gene>
    <name evidence="2" type="ORF">PanWU01x14_192420</name>
</gene>
<evidence type="ECO:0000313" key="3">
    <source>
        <dbReference type="Proteomes" id="UP000237105"/>
    </source>
</evidence>
<proteinExistence type="predicted"/>
<feature type="signal peptide" evidence="1">
    <location>
        <begin position="1"/>
        <end position="30"/>
    </location>
</feature>
<comment type="caution">
    <text evidence="2">The sequence shown here is derived from an EMBL/GenBank/DDBJ whole genome shotgun (WGS) entry which is preliminary data.</text>
</comment>
<reference evidence="3" key="1">
    <citation type="submission" date="2016-06" db="EMBL/GenBank/DDBJ databases">
        <title>Parallel loss of symbiosis genes in relatives of nitrogen-fixing non-legume Parasponia.</title>
        <authorList>
            <person name="Van Velzen R."/>
            <person name="Holmer R."/>
            <person name="Bu F."/>
            <person name="Rutten L."/>
            <person name="Van Zeijl A."/>
            <person name="Liu W."/>
            <person name="Santuari L."/>
            <person name="Cao Q."/>
            <person name="Sharma T."/>
            <person name="Shen D."/>
            <person name="Roswanjaya Y."/>
            <person name="Wardhani T."/>
            <person name="Kalhor M.S."/>
            <person name="Jansen J."/>
            <person name="Van den Hoogen J."/>
            <person name="Gungor B."/>
            <person name="Hartog M."/>
            <person name="Hontelez J."/>
            <person name="Verver J."/>
            <person name="Yang W.-C."/>
            <person name="Schijlen E."/>
            <person name="Repin R."/>
            <person name="Schilthuizen M."/>
            <person name="Schranz E."/>
            <person name="Heidstra R."/>
            <person name="Miyata K."/>
            <person name="Fedorova E."/>
            <person name="Kohlen W."/>
            <person name="Bisseling T."/>
            <person name="Smit S."/>
            <person name="Geurts R."/>
        </authorList>
    </citation>
    <scope>NUCLEOTIDE SEQUENCE [LARGE SCALE GENOMIC DNA]</scope>
    <source>
        <strain evidence="3">cv. WU1-14</strain>
    </source>
</reference>
<evidence type="ECO:0000256" key="1">
    <source>
        <dbReference type="SAM" id="SignalP"/>
    </source>
</evidence>
<protein>
    <submittedName>
        <fullName evidence="2">Uncharacterized protein</fullName>
    </submittedName>
</protein>
<feature type="chain" id="PRO_5015174768" evidence="1">
    <location>
        <begin position="31"/>
        <end position="105"/>
    </location>
</feature>
<keyword evidence="3" id="KW-1185">Reference proteome</keyword>
<dbReference type="Proteomes" id="UP000237105">
    <property type="component" value="Unassembled WGS sequence"/>
</dbReference>
<accession>A0A2P5C1I3</accession>